<feature type="compositionally biased region" description="Polar residues" evidence="4">
    <location>
        <begin position="570"/>
        <end position="585"/>
    </location>
</feature>
<evidence type="ECO:0000256" key="3">
    <source>
        <dbReference type="ARBA" id="ARBA00022490"/>
    </source>
</evidence>
<dbReference type="STRING" id="1257118.L8GTL7"/>
<comment type="similarity">
    <text evidence="2">Belongs to the MAK10 family.</text>
</comment>
<keyword evidence="7" id="KW-0808">Transferase</keyword>
<accession>L8GTL7</accession>
<dbReference type="PANTHER" id="PTHR21373:SF0">
    <property type="entry name" value="N-ALPHA-ACETYLTRANSFERASE 35, NATC AUXILIARY SUBUNIT"/>
    <property type="match status" value="1"/>
</dbReference>
<dbReference type="InterPro" id="IPR007244">
    <property type="entry name" value="Naa35_N"/>
</dbReference>
<reference evidence="7 8" key="1">
    <citation type="journal article" date="2013" name="Genome Biol.">
        <title>Genome of Acanthamoeba castellanii highlights extensive lateral gene transfer and early evolution of tyrosine kinase signaling.</title>
        <authorList>
            <person name="Clarke M."/>
            <person name="Lohan A.J."/>
            <person name="Liu B."/>
            <person name="Lagkouvardos I."/>
            <person name="Roy S."/>
            <person name="Zafar N."/>
            <person name="Bertelli C."/>
            <person name="Schilde C."/>
            <person name="Kianianmomeni A."/>
            <person name="Burglin T.R."/>
            <person name="Frech C."/>
            <person name="Turcotte B."/>
            <person name="Kopec K.O."/>
            <person name="Synnott J.M."/>
            <person name="Choo C."/>
            <person name="Paponov I."/>
            <person name="Finkler A."/>
            <person name="Soon Heng Tan C."/>
            <person name="Hutchins A.P."/>
            <person name="Weinmeier T."/>
            <person name="Rattei T."/>
            <person name="Chu J.S."/>
            <person name="Gimenez G."/>
            <person name="Irimia M."/>
            <person name="Rigden D.J."/>
            <person name="Fitzpatrick D.A."/>
            <person name="Lorenzo-Morales J."/>
            <person name="Bateman A."/>
            <person name="Chiu C.H."/>
            <person name="Tang P."/>
            <person name="Hegemann P."/>
            <person name="Fromm H."/>
            <person name="Raoult D."/>
            <person name="Greub G."/>
            <person name="Miranda-Saavedra D."/>
            <person name="Chen N."/>
            <person name="Nash P."/>
            <person name="Ginger M.L."/>
            <person name="Horn M."/>
            <person name="Schaap P."/>
            <person name="Caler L."/>
            <person name="Loftus B."/>
        </authorList>
    </citation>
    <scope>NUCLEOTIDE SEQUENCE [LARGE SCALE GENOMIC DNA]</scope>
    <source>
        <strain evidence="7 8">Neff</strain>
    </source>
</reference>
<keyword evidence="3" id="KW-0963">Cytoplasm</keyword>
<dbReference type="AlphaFoldDB" id="L8GTL7"/>
<dbReference type="GO" id="GO:0031417">
    <property type="term" value="C:NatC complex"/>
    <property type="evidence" value="ECO:0007669"/>
    <property type="project" value="InterPro"/>
</dbReference>
<dbReference type="OMA" id="QMEWIVQ"/>
<evidence type="ECO:0000256" key="2">
    <source>
        <dbReference type="ARBA" id="ARBA00006289"/>
    </source>
</evidence>
<gene>
    <name evidence="7" type="ORF">ACA1_146530</name>
</gene>
<dbReference type="GeneID" id="14917206"/>
<feature type="compositionally biased region" description="Low complexity" evidence="4">
    <location>
        <begin position="650"/>
        <end position="684"/>
    </location>
</feature>
<evidence type="ECO:0000259" key="5">
    <source>
        <dbReference type="Pfam" id="PF04112"/>
    </source>
</evidence>
<proteinExistence type="inferred from homology"/>
<evidence type="ECO:0000256" key="1">
    <source>
        <dbReference type="ARBA" id="ARBA00004496"/>
    </source>
</evidence>
<comment type="subcellular location">
    <subcellularLocation>
        <location evidence="1">Cytoplasm</location>
    </subcellularLocation>
</comment>
<dbReference type="PANTHER" id="PTHR21373">
    <property type="entry name" value="GLUCOSE REPRESSIBLE PROTEIN MAK10"/>
    <property type="match status" value="1"/>
</dbReference>
<keyword evidence="8" id="KW-1185">Reference proteome</keyword>
<dbReference type="Proteomes" id="UP000011083">
    <property type="component" value="Unassembled WGS sequence"/>
</dbReference>
<feature type="domain" description="NAA35-like TPR repeats" evidence="6">
    <location>
        <begin position="357"/>
        <end position="632"/>
    </location>
</feature>
<dbReference type="EMBL" id="KB007987">
    <property type="protein sequence ID" value="ELR16519.1"/>
    <property type="molecule type" value="Genomic_DNA"/>
</dbReference>
<evidence type="ECO:0000259" key="6">
    <source>
        <dbReference type="Pfam" id="PF25789"/>
    </source>
</evidence>
<feature type="region of interest" description="Disordered" evidence="4">
    <location>
        <begin position="570"/>
        <end position="601"/>
    </location>
</feature>
<dbReference type="InterPro" id="IPR057982">
    <property type="entry name" value="TPR_NAA35"/>
</dbReference>
<organism evidence="7 8">
    <name type="scientific">Acanthamoeba castellanii (strain ATCC 30010 / Neff)</name>
    <dbReference type="NCBI Taxonomy" id="1257118"/>
    <lineage>
        <taxon>Eukaryota</taxon>
        <taxon>Amoebozoa</taxon>
        <taxon>Discosea</taxon>
        <taxon>Longamoebia</taxon>
        <taxon>Centramoebida</taxon>
        <taxon>Acanthamoebidae</taxon>
        <taxon>Acanthamoeba</taxon>
    </lineage>
</organism>
<dbReference type="VEuPathDB" id="AmoebaDB:ACA1_146530"/>
<evidence type="ECO:0000313" key="7">
    <source>
        <dbReference type="EMBL" id="ELR16519.1"/>
    </source>
</evidence>
<dbReference type="InterPro" id="IPR057983">
    <property type="entry name" value="NAA35-like_N"/>
</dbReference>
<feature type="domain" description="NAA35-like N-terminal" evidence="5">
    <location>
        <begin position="53"/>
        <end position="140"/>
    </location>
</feature>
<sequence length="709" mass="78885">MEAAKATGESIAPTVEQEKAVAGFESDQPPDAYTEWVAVDGDLFAAAEDMELGQLLQASGFGLLEAMSAIEIMDPKMDSGIDAEGVYTFEEAQKANLLPAELTIPQVIAIMDKALCCELSWYTGYNLAQTVLTCLYAHKPQAVPNRWLKTYACSVTKTCDEVRTMVMNADVYEEGDFLTSTFGFALGSDLDRSKLLTELKEVEEDLQNKVKLRKGQTKGLPKNTSPLQADASKEIQYCEALLARFRLRKSFLVMLQLMDQNAGEGLPGAKRAIEAALSHLPLILKSQSLGGDIPEHIFDPRAGRRMPVSVPPRVIDILSVSDGVAYLQTILNNHLRLCDAIEEVNASSGKGLVGRDELSALQDFVISVSARDPDILTRSRMRLLCFHSRKFLGQRDMHDVIRESMKAFPLPTGVVEHALGVSTLDKIGRVLAQQFRILSYNLARQRRKLLRSLDDWSVLVHDADMVDALIDQKQRERMKRGMPEGVTYWWSSWVVSQTFPVLRQYLLSGFDLGLYQPAEYPMIYWYLDYLLGMHIRTQVQMRDATKQQTGTTMSNDLWPSGELLPEGESWRTQAATNRPSISTQPAGKVANEAEPTGPGSTLATLDFSARQLTTYAHHQLAQGLYRFLVGLGVHQGRSLTDKTDGSDAWSTRPPCTRITTSTSPTNSSRSIGPRRASTRRLPTPSRRPRPRLAWPSATPTLLRRCLSRS</sequence>
<evidence type="ECO:0000256" key="4">
    <source>
        <dbReference type="SAM" id="MobiDB-lite"/>
    </source>
</evidence>
<dbReference type="Pfam" id="PF04112">
    <property type="entry name" value="Mak10"/>
    <property type="match status" value="1"/>
</dbReference>
<feature type="region of interest" description="Disordered" evidence="4">
    <location>
        <begin position="638"/>
        <end position="697"/>
    </location>
</feature>
<dbReference type="RefSeq" id="XP_004338532.1">
    <property type="nucleotide sequence ID" value="XM_004338484.1"/>
</dbReference>
<dbReference type="OrthoDB" id="269405at2759"/>
<dbReference type="GO" id="GO:0016740">
    <property type="term" value="F:transferase activity"/>
    <property type="evidence" value="ECO:0007669"/>
    <property type="project" value="UniProtKB-KW"/>
</dbReference>
<dbReference type="Pfam" id="PF25789">
    <property type="entry name" value="TPR_NAA35"/>
    <property type="match status" value="1"/>
</dbReference>
<evidence type="ECO:0000313" key="8">
    <source>
        <dbReference type="Proteomes" id="UP000011083"/>
    </source>
</evidence>
<name>L8GTL7_ACACF</name>
<protein>
    <submittedName>
        <fullName evidence="7">Mak10 subunit, NatC N(Alpha)terminal acetyltransferase</fullName>
    </submittedName>
</protein>
<dbReference type="KEGG" id="acan:ACA1_146530"/>